<dbReference type="RefSeq" id="WP_231419919.1">
    <property type="nucleotide sequence ID" value="NZ_CP126447.1"/>
</dbReference>
<dbReference type="Proteomes" id="UP001236652">
    <property type="component" value="Plasmid unnamed"/>
</dbReference>
<organism evidence="1 2">
    <name type="scientific">Pontibacillus chungwhensis</name>
    <dbReference type="NCBI Taxonomy" id="265426"/>
    <lineage>
        <taxon>Bacteria</taxon>
        <taxon>Bacillati</taxon>
        <taxon>Bacillota</taxon>
        <taxon>Bacilli</taxon>
        <taxon>Bacillales</taxon>
        <taxon>Bacillaceae</taxon>
        <taxon>Pontibacillus</taxon>
    </lineage>
</organism>
<accession>A0ABY8V6U4</accession>
<evidence type="ECO:0000313" key="2">
    <source>
        <dbReference type="Proteomes" id="UP001236652"/>
    </source>
</evidence>
<gene>
    <name evidence="1" type="ORF">QNI29_21070</name>
</gene>
<dbReference type="EMBL" id="CP126447">
    <property type="protein sequence ID" value="WIG00300.1"/>
    <property type="molecule type" value="Genomic_DNA"/>
</dbReference>
<keyword evidence="1" id="KW-0614">Plasmid</keyword>
<proteinExistence type="predicted"/>
<keyword evidence="2" id="KW-1185">Reference proteome</keyword>
<reference evidence="1 2" key="1">
    <citation type="submission" date="2023-05" db="EMBL/GenBank/DDBJ databases">
        <title>Comparative genomics reveals the evidence of polycyclic aromatic hydrocarbons degradation in moderately halophilic genus Pontibacillus.</title>
        <authorList>
            <person name="Yang H."/>
            <person name="Qian Z."/>
        </authorList>
    </citation>
    <scope>NUCLEOTIDE SEQUENCE [LARGE SCALE GENOMIC DNA]</scope>
    <source>
        <strain evidence="2">HN14</strain>
        <plasmid evidence="1 2">unnamed</plasmid>
    </source>
</reference>
<evidence type="ECO:0000313" key="1">
    <source>
        <dbReference type="EMBL" id="WIG00300.1"/>
    </source>
</evidence>
<geneLocation type="plasmid" evidence="1 2">
    <name>unnamed</name>
</geneLocation>
<name>A0ABY8V6U4_9BACI</name>
<protein>
    <submittedName>
        <fullName evidence="1">Uncharacterized protein</fullName>
    </submittedName>
</protein>
<sequence length="158" mass="18346">MDFGKRFMEAYESVMRGTFNRLQEEIKGSEGHVLEEVETFVSGFRTKSRVYNPLLVMHLDGFETEVEAFDEFKYVFYINFISIVKDLDYDELGARIRAQGIVEAARSLILNEWQELFGDDVRDVRPDSIGDSGLKIEENDKYGALSRLRVEMYIGNVY</sequence>